<proteinExistence type="predicted"/>
<sequence length="33" mass="3618">MRQRGLVTHEASPDDGRGSVIVLTEHLVKAESE</sequence>
<reference evidence="1 2" key="1">
    <citation type="submission" date="2020-05" db="EMBL/GenBank/DDBJ databases">
        <title>Actinomadura verrucosospora NRRL-B18236 (PFL_A860) Genome sequencing and assembly.</title>
        <authorList>
            <person name="Samborskyy M."/>
        </authorList>
    </citation>
    <scope>NUCLEOTIDE SEQUENCE [LARGE SCALE GENOMIC DNA]</scope>
    <source>
        <strain evidence="1 2">NRRL:B18236</strain>
    </source>
</reference>
<accession>A0A7D3VZ01</accession>
<name>A0A7D3VZ01_ACTVE</name>
<dbReference type="EMBL" id="CP053892">
    <property type="protein sequence ID" value="QKG26880.1"/>
    <property type="molecule type" value="Genomic_DNA"/>
</dbReference>
<keyword evidence="2" id="KW-1185">Reference proteome</keyword>
<dbReference type="InterPro" id="IPR036390">
    <property type="entry name" value="WH_DNA-bd_sf"/>
</dbReference>
<protein>
    <submittedName>
        <fullName evidence="1">MarR family transcriptional regulator</fullName>
    </submittedName>
</protein>
<evidence type="ECO:0000313" key="2">
    <source>
        <dbReference type="Proteomes" id="UP000501240"/>
    </source>
</evidence>
<evidence type="ECO:0000313" key="1">
    <source>
        <dbReference type="EMBL" id="QKG26880.1"/>
    </source>
</evidence>
<organism evidence="1 2">
    <name type="scientific">Actinomadura verrucosospora</name>
    <dbReference type="NCBI Taxonomy" id="46165"/>
    <lineage>
        <taxon>Bacteria</taxon>
        <taxon>Bacillati</taxon>
        <taxon>Actinomycetota</taxon>
        <taxon>Actinomycetes</taxon>
        <taxon>Streptosporangiales</taxon>
        <taxon>Thermomonosporaceae</taxon>
        <taxon>Actinomadura</taxon>
    </lineage>
</organism>
<dbReference type="AlphaFoldDB" id="A0A7D3VZ01"/>
<dbReference type="Proteomes" id="UP000501240">
    <property type="component" value="Chromosome"/>
</dbReference>
<dbReference type="SUPFAM" id="SSF46785">
    <property type="entry name" value="Winged helix' DNA-binding domain"/>
    <property type="match status" value="1"/>
</dbReference>
<gene>
    <name evidence="1" type="ORF">ACTIVE_8533</name>
</gene>